<dbReference type="CDD" id="cd09279">
    <property type="entry name" value="RNase_HI_like"/>
    <property type="match status" value="1"/>
</dbReference>
<dbReference type="InterPro" id="IPR002156">
    <property type="entry name" value="RNaseH_domain"/>
</dbReference>
<evidence type="ECO:0000313" key="2">
    <source>
        <dbReference type="EMBL" id="RST99538.1"/>
    </source>
</evidence>
<evidence type="ECO:0000313" key="3">
    <source>
        <dbReference type="Proteomes" id="UP000287857"/>
    </source>
</evidence>
<dbReference type="Gene3D" id="3.30.420.10">
    <property type="entry name" value="Ribonuclease H-like superfamily/Ribonuclease H"/>
    <property type="match status" value="1"/>
</dbReference>
<name>A0A429ZZQ6_9ENTE</name>
<dbReference type="AlphaFoldDB" id="A0A429ZZQ6"/>
<dbReference type="GO" id="GO:0004523">
    <property type="term" value="F:RNA-DNA hybrid ribonuclease activity"/>
    <property type="evidence" value="ECO:0007669"/>
    <property type="project" value="InterPro"/>
</dbReference>
<reference evidence="2 3" key="1">
    <citation type="submission" date="2017-05" db="EMBL/GenBank/DDBJ databases">
        <title>Vagococcus spp. assemblies.</title>
        <authorList>
            <person name="Gulvik C.A."/>
        </authorList>
    </citation>
    <scope>NUCLEOTIDE SEQUENCE [LARGE SCALE GENOMIC DNA]</scope>
    <source>
        <strain evidence="2 3">SS1995</strain>
    </source>
</reference>
<dbReference type="OrthoDB" id="7845843at2"/>
<organism evidence="2 3">
    <name type="scientific">Vagococcus vulneris</name>
    <dbReference type="NCBI Taxonomy" id="1977869"/>
    <lineage>
        <taxon>Bacteria</taxon>
        <taxon>Bacillati</taxon>
        <taxon>Bacillota</taxon>
        <taxon>Bacilli</taxon>
        <taxon>Lactobacillales</taxon>
        <taxon>Enterococcaceae</taxon>
        <taxon>Vagococcus</taxon>
    </lineage>
</organism>
<proteinExistence type="predicted"/>
<dbReference type="Pfam" id="PF13456">
    <property type="entry name" value="RVT_3"/>
    <property type="match status" value="1"/>
</dbReference>
<dbReference type="GO" id="GO:0003676">
    <property type="term" value="F:nucleic acid binding"/>
    <property type="evidence" value="ECO:0007669"/>
    <property type="project" value="InterPro"/>
</dbReference>
<gene>
    <name evidence="2" type="ORF">CBF37_04215</name>
</gene>
<protein>
    <recommendedName>
        <fullName evidence="1">RNase H type-1 domain-containing protein</fullName>
    </recommendedName>
</protein>
<dbReference type="Proteomes" id="UP000287857">
    <property type="component" value="Unassembled WGS sequence"/>
</dbReference>
<dbReference type="PROSITE" id="PS50879">
    <property type="entry name" value="RNASE_H_1"/>
    <property type="match status" value="1"/>
</dbReference>
<keyword evidence="3" id="KW-1185">Reference proteome</keyword>
<sequence length="132" mass="15194">MLKIYIDAATHPKKKISAGGMVIISNGTQTQIKVDIDAPNNHLAEFKMLEYALNYCVTQKMNNQTLYLYSDSKIVVQSVEKHHVQHADFKSVFKQIQELLLQFDLYFIQWIPEKENLGADQLAKQALRKRLG</sequence>
<dbReference type="InterPro" id="IPR036397">
    <property type="entry name" value="RNaseH_sf"/>
</dbReference>
<evidence type="ECO:0000259" key="1">
    <source>
        <dbReference type="PROSITE" id="PS50879"/>
    </source>
</evidence>
<dbReference type="InterPro" id="IPR012337">
    <property type="entry name" value="RNaseH-like_sf"/>
</dbReference>
<dbReference type="EMBL" id="NGJS01000004">
    <property type="protein sequence ID" value="RST99538.1"/>
    <property type="molecule type" value="Genomic_DNA"/>
</dbReference>
<dbReference type="RefSeq" id="WP_125983477.1">
    <property type="nucleotide sequence ID" value="NZ_NGJS01000004.1"/>
</dbReference>
<dbReference type="SUPFAM" id="SSF53098">
    <property type="entry name" value="Ribonuclease H-like"/>
    <property type="match status" value="1"/>
</dbReference>
<comment type="caution">
    <text evidence="2">The sequence shown here is derived from an EMBL/GenBank/DDBJ whole genome shotgun (WGS) entry which is preliminary data.</text>
</comment>
<feature type="domain" description="RNase H type-1" evidence="1">
    <location>
        <begin position="1"/>
        <end position="128"/>
    </location>
</feature>
<accession>A0A429ZZQ6</accession>